<accession>A0A371K7H4</accession>
<dbReference type="EMBL" id="QTSU01000001">
    <property type="protein sequence ID" value="RDZ29790.1"/>
    <property type="molecule type" value="Genomic_DNA"/>
</dbReference>
<evidence type="ECO:0000313" key="2">
    <source>
        <dbReference type="Proteomes" id="UP000264492"/>
    </source>
</evidence>
<comment type="caution">
    <text evidence="1">The sequence shown here is derived from an EMBL/GenBank/DDBJ whole genome shotgun (WGS) entry which is preliminary data.</text>
</comment>
<dbReference type="SUPFAM" id="SSF53474">
    <property type="entry name" value="alpha/beta-Hydrolases"/>
    <property type="match status" value="1"/>
</dbReference>
<sequence>MVLLHGIWMPGLSMRWMAQRLAAAGYVPEIYAYPGAGGGPDAALPPLVRRLSAEPCHVLAHSLGGLMTLSALTAHPQLPVRRVVCLGSPLCGSAAAGGLARRPWTLAALGRSAQLLQRGCPPWRGRAEVAVIAGSSPHGLGRLFAGFDGDNDGTVSVAETRLDGLADHAVIPASHTGLLFSPEAAAMAAAFFRHGRLRPAPAGAAAR</sequence>
<dbReference type="OrthoDB" id="556502at2"/>
<dbReference type="InterPro" id="IPR029058">
    <property type="entry name" value="AB_hydrolase_fold"/>
</dbReference>
<keyword evidence="1" id="KW-0378">Hydrolase</keyword>
<gene>
    <name evidence="1" type="ORF">DX914_10930</name>
</gene>
<reference evidence="1 2" key="1">
    <citation type="submission" date="2018-08" db="EMBL/GenBank/DDBJ databases">
        <title>Lysobacter sp. zong2l5, whole genome shotgun sequence.</title>
        <authorList>
            <person name="Zhang X."/>
            <person name="Feng G."/>
            <person name="Zhu H."/>
        </authorList>
    </citation>
    <scope>NUCLEOTIDE SEQUENCE [LARGE SCALE GENOMIC DNA]</scope>
    <source>
        <strain evidence="2">zong2l5</strain>
    </source>
</reference>
<evidence type="ECO:0000313" key="1">
    <source>
        <dbReference type="EMBL" id="RDZ29790.1"/>
    </source>
</evidence>
<dbReference type="PANTHER" id="PTHR37946:SF1">
    <property type="entry name" value="SLL1969 PROTEIN"/>
    <property type="match status" value="1"/>
</dbReference>
<dbReference type="GO" id="GO:0016787">
    <property type="term" value="F:hydrolase activity"/>
    <property type="evidence" value="ECO:0007669"/>
    <property type="project" value="UniProtKB-KW"/>
</dbReference>
<protein>
    <submittedName>
        <fullName evidence="1">Alpha/beta hydrolase</fullName>
    </submittedName>
</protein>
<name>A0A371K7H4_9GAMM</name>
<proteinExistence type="predicted"/>
<organism evidence="1 2">
    <name type="scientific">Lysobacter silvisoli</name>
    <dbReference type="NCBI Taxonomy" id="2293254"/>
    <lineage>
        <taxon>Bacteria</taxon>
        <taxon>Pseudomonadati</taxon>
        <taxon>Pseudomonadota</taxon>
        <taxon>Gammaproteobacteria</taxon>
        <taxon>Lysobacterales</taxon>
        <taxon>Lysobacteraceae</taxon>
        <taxon>Lysobacter</taxon>
    </lineage>
</organism>
<keyword evidence="2" id="KW-1185">Reference proteome</keyword>
<dbReference type="PANTHER" id="PTHR37946">
    <property type="entry name" value="SLL1969 PROTEIN"/>
    <property type="match status" value="1"/>
</dbReference>
<dbReference type="Gene3D" id="3.40.50.1820">
    <property type="entry name" value="alpha/beta hydrolase"/>
    <property type="match status" value="1"/>
</dbReference>
<dbReference type="Proteomes" id="UP000264492">
    <property type="component" value="Unassembled WGS sequence"/>
</dbReference>
<dbReference type="AlphaFoldDB" id="A0A371K7H4"/>